<organism evidence="1 2">
    <name type="scientific">Sphaerodactylus townsendi</name>
    <dbReference type="NCBI Taxonomy" id="933632"/>
    <lineage>
        <taxon>Eukaryota</taxon>
        <taxon>Metazoa</taxon>
        <taxon>Chordata</taxon>
        <taxon>Craniata</taxon>
        <taxon>Vertebrata</taxon>
        <taxon>Euteleostomi</taxon>
        <taxon>Lepidosauria</taxon>
        <taxon>Squamata</taxon>
        <taxon>Bifurcata</taxon>
        <taxon>Gekkota</taxon>
        <taxon>Sphaerodactylidae</taxon>
        <taxon>Sphaerodactylus</taxon>
    </lineage>
</organism>
<keyword evidence="2" id="KW-1185">Reference proteome</keyword>
<evidence type="ECO:0000313" key="2">
    <source>
        <dbReference type="Proteomes" id="UP000827872"/>
    </source>
</evidence>
<sequence length="102" mass="11409">MANGVRGSGSCSLISTLFSPFVFPRSLYLRRAPPEKRRQDGGGLSARTRQWRRRQRLLLQAQRLRGLLPTKHRAPARAPSFSLNGDFPEAGDAAKYPPFTTN</sequence>
<accession>A0ACB8ELT3</accession>
<evidence type="ECO:0000313" key="1">
    <source>
        <dbReference type="EMBL" id="KAH7993383.1"/>
    </source>
</evidence>
<gene>
    <name evidence="1" type="ORF">K3G42_030818</name>
</gene>
<dbReference type="Proteomes" id="UP000827872">
    <property type="component" value="Linkage Group LG03"/>
</dbReference>
<reference evidence="1" key="1">
    <citation type="submission" date="2021-08" db="EMBL/GenBank/DDBJ databases">
        <title>The first chromosome-level gecko genome reveals the dynamic sex chromosomes of Neotropical dwarf geckos (Sphaerodactylidae: Sphaerodactylus).</title>
        <authorList>
            <person name="Pinto B.J."/>
            <person name="Keating S.E."/>
            <person name="Gamble T."/>
        </authorList>
    </citation>
    <scope>NUCLEOTIDE SEQUENCE</scope>
    <source>
        <strain evidence="1">TG3544</strain>
    </source>
</reference>
<name>A0ACB8ELT3_9SAUR</name>
<comment type="caution">
    <text evidence="1">The sequence shown here is derived from an EMBL/GenBank/DDBJ whole genome shotgun (WGS) entry which is preliminary data.</text>
</comment>
<dbReference type="EMBL" id="CM037616">
    <property type="protein sequence ID" value="KAH7993383.1"/>
    <property type="molecule type" value="Genomic_DNA"/>
</dbReference>
<proteinExistence type="predicted"/>
<protein>
    <submittedName>
        <fullName evidence="1">Uncharacterized protein</fullName>
    </submittedName>
</protein>